<comment type="caution">
    <text evidence="1">The sequence shown here is derived from an EMBL/GenBank/DDBJ whole genome shotgun (WGS) entry which is preliminary data.</text>
</comment>
<evidence type="ECO:0000313" key="1">
    <source>
        <dbReference type="EMBL" id="RIV88800.1"/>
    </source>
</evidence>
<keyword evidence="2" id="KW-1185">Reference proteome</keyword>
<protein>
    <recommendedName>
        <fullName evidence="3">Phytoene synthase</fullName>
    </recommendedName>
</protein>
<reference evidence="1 2" key="1">
    <citation type="submission" date="2018-08" db="EMBL/GenBank/DDBJ databases">
        <title>Erythrobacter zhengii sp.nov., a bacterium isolated from deep-sea sediment.</title>
        <authorList>
            <person name="Fang C."/>
            <person name="Wu Y.-H."/>
            <person name="Sun C."/>
            <person name="Wang H."/>
            <person name="Cheng H."/>
            <person name="Meng F.-X."/>
            <person name="Wang C.-S."/>
            <person name="Xu X.-W."/>
        </authorList>
    </citation>
    <scope>NUCLEOTIDE SEQUENCE [LARGE SCALE GENOMIC DNA]</scope>
    <source>
        <strain evidence="1 2">V18</strain>
    </source>
</reference>
<accession>A0A418NW14</accession>
<dbReference type="Pfam" id="PF00494">
    <property type="entry name" value="SQS_PSY"/>
    <property type="match status" value="1"/>
</dbReference>
<dbReference type="SUPFAM" id="SSF48576">
    <property type="entry name" value="Terpenoid synthases"/>
    <property type="match status" value="1"/>
</dbReference>
<evidence type="ECO:0008006" key="3">
    <source>
        <dbReference type="Google" id="ProtNLM"/>
    </source>
</evidence>
<dbReference type="EMBL" id="QXFL01000001">
    <property type="protein sequence ID" value="RIV88800.1"/>
    <property type="molecule type" value="Genomic_DNA"/>
</dbReference>
<dbReference type="OrthoDB" id="9814909at2"/>
<dbReference type="AlphaFoldDB" id="A0A418NW14"/>
<dbReference type="RefSeq" id="WP_119584077.1">
    <property type="nucleotide sequence ID" value="NZ_CAWODQ010000001.1"/>
</dbReference>
<evidence type="ECO:0000313" key="2">
    <source>
        <dbReference type="Proteomes" id="UP000286576"/>
    </source>
</evidence>
<dbReference type="InterPro" id="IPR002060">
    <property type="entry name" value="Squ/phyt_synthse"/>
</dbReference>
<sequence>MSSDLVETLPLANRLALSYAPRTCREDVLALLALDARLAGIVRGDGEPIIAQMKLAWWRERLAQDPQDWPLGEPLLALLRAGKLDTTALQPLVDGWEALLADALDETVVEAFAAGRTALWQTLAAAHGGSSADVAQAAREQAMTDLALNLGTREEAGTARDLANAQKWQRSRLPAPLRPLAILHGLSRRALQRGAEELLDGPGAMAAVLRLGILGR</sequence>
<name>A0A418NW14_9SPHN</name>
<proteinExistence type="predicted"/>
<dbReference type="Proteomes" id="UP000286576">
    <property type="component" value="Unassembled WGS sequence"/>
</dbReference>
<gene>
    <name evidence="1" type="ORF">D2V07_00545</name>
</gene>
<dbReference type="InterPro" id="IPR008949">
    <property type="entry name" value="Isoprenoid_synthase_dom_sf"/>
</dbReference>
<organism evidence="1 2">
    <name type="scientific">Aurantiacibacter zhengii</name>
    <dbReference type="NCBI Taxonomy" id="2307003"/>
    <lineage>
        <taxon>Bacteria</taxon>
        <taxon>Pseudomonadati</taxon>
        <taxon>Pseudomonadota</taxon>
        <taxon>Alphaproteobacteria</taxon>
        <taxon>Sphingomonadales</taxon>
        <taxon>Erythrobacteraceae</taxon>
        <taxon>Aurantiacibacter</taxon>
    </lineage>
</organism>